<dbReference type="RefSeq" id="XP_003147804.1">
    <property type="nucleotide sequence ID" value="XM_003147756.1"/>
</dbReference>
<dbReference type="CTD" id="9949704"/>
<evidence type="ECO:0000313" key="1">
    <source>
        <dbReference type="EMBL" id="EFO16264.1"/>
    </source>
</evidence>
<dbReference type="EMBL" id="JH712170">
    <property type="protein sequence ID" value="EFO16264.1"/>
    <property type="molecule type" value="Genomic_DNA"/>
</dbReference>
<proteinExistence type="predicted"/>
<organism evidence="1">
    <name type="scientific">Loa loa</name>
    <name type="common">Eye worm</name>
    <name type="synonym">Filaria loa</name>
    <dbReference type="NCBI Taxonomy" id="7209"/>
    <lineage>
        <taxon>Eukaryota</taxon>
        <taxon>Metazoa</taxon>
        <taxon>Ecdysozoa</taxon>
        <taxon>Nematoda</taxon>
        <taxon>Chromadorea</taxon>
        <taxon>Rhabditida</taxon>
        <taxon>Spirurina</taxon>
        <taxon>Spiruromorpha</taxon>
        <taxon>Filarioidea</taxon>
        <taxon>Onchocercidae</taxon>
        <taxon>Loa</taxon>
    </lineage>
</organism>
<dbReference type="KEGG" id="loa:LOAG_12241"/>
<dbReference type="AlphaFoldDB" id="A0A1S0TM26"/>
<reference evidence="1" key="1">
    <citation type="submission" date="2012-04" db="EMBL/GenBank/DDBJ databases">
        <title>The Genome Sequence of Loa loa.</title>
        <authorList>
            <consortium name="The Broad Institute Genome Sequencing Platform"/>
            <consortium name="Broad Institute Genome Sequencing Center for Infectious Disease"/>
            <person name="Nutman T.B."/>
            <person name="Fink D.L."/>
            <person name="Russ C."/>
            <person name="Young S."/>
            <person name="Zeng Q."/>
            <person name="Gargeya S."/>
            <person name="Alvarado L."/>
            <person name="Berlin A."/>
            <person name="Chapman S.B."/>
            <person name="Chen Z."/>
            <person name="Freedman E."/>
            <person name="Gellesch M."/>
            <person name="Goldberg J."/>
            <person name="Griggs A."/>
            <person name="Gujja S."/>
            <person name="Heilman E.R."/>
            <person name="Heiman D."/>
            <person name="Howarth C."/>
            <person name="Mehta T."/>
            <person name="Neiman D."/>
            <person name="Pearson M."/>
            <person name="Roberts A."/>
            <person name="Saif S."/>
            <person name="Shea T."/>
            <person name="Shenoy N."/>
            <person name="Sisk P."/>
            <person name="Stolte C."/>
            <person name="Sykes S."/>
            <person name="White J."/>
            <person name="Yandava C."/>
            <person name="Haas B."/>
            <person name="Henn M.R."/>
            <person name="Nusbaum C."/>
            <person name="Birren B."/>
        </authorList>
    </citation>
    <scope>NUCLEOTIDE SEQUENCE [LARGE SCALE GENOMIC DNA]</scope>
</reference>
<dbReference type="InParanoid" id="A0A1S0TM26"/>
<name>A0A1S0TM26_LOALO</name>
<dbReference type="GeneID" id="9949704"/>
<gene>
    <name evidence="1" type="ORF">LOAG_12241</name>
</gene>
<sequence>MVVKSNSFTENWINRPSINKKIYRNGNNNENDVLVNTYQYSWDNFIVKVLCCTVTKNPTIIIVIHSATSYFKQRVYLRSTFLQTVWISIQQFQVKFSAAIKSHSLGFNYVSRFDNCNISIKTKDTLFPTNDIR</sequence>
<protein>
    <submittedName>
        <fullName evidence="1">Uncharacterized protein</fullName>
    </submittedName>
</protein>
<accession>A0A1S0TM26</accession>